<dbReference type="AlphaFoldDB" id="A0AAV5VKF6"/>
<comment type="caution">
    <text evidence="1">The sequence shown here is derived from an EMBL/GenBank/DDBJ whole genome shotgun (WGS) entry which is preliminary data.</text>
</comment>
<proteinExistence type="predicted"/>
<sequence length="127" mass="14964">MKFNDIYITTTYSVWICVLIYHTSNLDSYILSGFEFRLFWLIGWFNLLRRSCRCWFFSSCRHKFTDSFVSESTNLIAGVLYNSLFLQARASKGGSMFTAARSLSVLQVLIWIRSTYHRLHIAFVEEM</sequence>
<name>A0AAV5VKF6_9BILA</name>
<accession>A0AAV5VKF6</accession>
<evidence type="ECO:0000313" key="1">
    <source>
        <dbReference type="EMBL" id="GMT18567.1"/>
    </source>
</evidence>
<gene>
    <name evidence="1" type="ORF">PFISCL1PPCAC_9864</name>
</gene>
<dbReference type="Proteomes" id="UP001432322">
    <property type="component" value="Unassembled WGS sequence"/>
</dbReference>
<keyword evidence="2" id="KW-1185">Reference proteome</keyword>
<organism evidence="1 2">
    <name type="scientific">Pristionchus fissidentatus</name>
    <dbReference type="NCBI Taxonomy" id="1538716"/>
    <lineage>
        <taxon>Eukaryota</taxon>
        <taxon>Metazoa</taxon>
        <taxon>Ecdysozoa</taxon>
        <taxon>Nematoda</taxon>
        <taxon>Chromadorea</taxon>
        <taxon>Rhabditida</taxon>
        <taxon>Rhabditina</taxon>
        <taxon>Diplogasteromorpha</taxon>
        <taxon>Diplogasteroidea</taxon>
        <taxon>Neodiplogasteridae</taxon>
        <taxon>Pristionchus</taxon>
    </lineage>
</organism>
<dbReference type="EMBL" id="BTSY01000003">
    <property type="protein sequence ID" value="GMT18567.1"/>
    <property type="molecule type" value="Genomic_DNA"/>
</dbReference>
<reference evidence="1" key="1">
    <citation type="submission" date="2023-10" db="EMBL/GenBank/DDBJ databases">
        <title>Genome assembly of Pristionchus species.</title>
        <authorList>
            <person name="Yoshida K."/>
            <person name="Sommer R.J."/>
        </authorList>
    </citation>
    <scope>NUCLEOTIDE SEQUENCE</scope>
    <source>
        <strain evidence="1">RS5133</strain>
    </source>
</reference>
<protein>
    <submittedName>
        <fullName evidence="1">Uncharacterized protein</fullName>
    </submittedName>
</protein>
<evidence type="ECO:0000313" key="2">
    <source>
        <dbReference type="Proteomes" id="UP001432322"/>
    </source>
</evidence>